<name>Q5QM48_ORYSJ</name>
<accession>Q5QM48</accession>
<proteinExistence type="predicted"/>
<dbReference type="Proteomes" id="UP000817658">
    <property type="component" value="Chromosome 1"/>
</dbReference>
<sequence>MIVCMEAWNIDICGWRMPTIRKEAGKALSPFSTTTDAHAADSAATALLAIPDKQRRDARGVVACAPWPENPKWLPKG</sequence>
<dbReference type="EMBL" id="AP003370">
    <property type="protein sequence ID" value="BAD73519.1"/>
    <property type="molecule type" value="Genomic_DNA"/>
</dbReference>
<evidence type="ECO:0000313" key="1">
    <source>
        <dbReference type="EMBL" id="BAD73519.1"/>
    </source>
</evidence>
<gene>
    <name evidence="1" type="primary">B1129H01.27</name>
</gene>
<protein>
    <submittedName>
        <fullName evidence="1">Uncharacterized protein</fullName>
    </submittedName>
</protein>
<reference evidence="1" key="1">
    <citation type="journal article" date="2002" name="Nature">
        <title>The genome sequence and structure of rice chromosome 1.</title>
        <authorList>
            <person name="Sasaki T."/>
            <person name="Matsumoto T."/>
            <person name="Yamamoto K."/>
            <person name="Sakata K."/>
            <person name="Baba T."/>
            <person name="Katayose Y."/>
            <person name="Wu J."/>
            <person name="Niimura Y."/>
            <person name="Cheng Z."/>
            <person name="Nagamura Y."/>
            <person name="Antonio B.A."/>
            <person name="Kanamori H."/>
            <person name="Hosokawa S."/>
            <person name="Masukawa M."/>
            <person name="Arikawa K."/>
            <person name="Chiden Y."/>
            <person name="Hayashi M."/>
            <person name="Okamoto M."/>
            <person name="Ando T."/>
            <person name="Aoki H."/>
            <person name="Arita K."/>
            <person name="Hamada M."/>
            <person name="Harada C."/>
            <person name="Hijishita S."/>
            <person name="Honda M."/>
            <person name="Ichikawa Y."/>
            <person name="Idonuma A."/>
            <person name="Iijima M."/>
            <person name="Ikeda M."/>
            <person name="Ikeno M."/>
            <person name="Itoh S."/>
            <person name="Itoh T."/>
            <person name="Itoh Y."/>
            <person name="Itoh Y."/>
            <person name="Iwabuchi A."/>
            <person name="Kamiya K."/>
            <person name="Karasawa W."/>
            <person name="Katagiri S."/>
            <person name="Kikuta A."/>
            <person name="Kobayashi N."/>
            <person name="Kono I."/>
            <person name="Machita K."/>
            <person name="Maehara T."/>
            <person name="Mizuno H."/>
            <person name="Mizubayashi T."/>
            <person name="Mukai Y."/>
            <person name="Nagasaki H."/>
            <person name="Nakashima M."/>
            <person name="Nakama Y."/>
            <person name="Nakamichi Y."/>
            <person name="Nakamura M."/>
            <person name="Namiki N."/>
            <person name="Negishi M."/>
            <person name="Ohta I."/>
            <person name="Ono N."/>
            <person name="Saji S."/>
            <person name="Sakai K."/>
            <person name="Shibata M."/>
            <person name="Shimokawa T."/>
            <person name="Shomura A."/>
            <person name="Song J."/>
            <person name="Takazaki Y."/>
            <person name="Terasawa K."/>
            <person name="Tsuji K."/>
            <person name="Waki K."/>
            <person name="Yamagata H."/>
            <person name="Yamane H."/>
            <person name="Yoshiki S."/>
            <person name="Yoshihara R."/>
            <person name="Yukawa K."/>
            <person name="Zhong H."/>
            <person name="Iwama H."/>
            <person name="Endo T."/>
            <person name="Ito H."/>
            <person name="Hahn J.H."/>
            <person name="Kim H.I."/>
            <person name="Eun M.Y."/>
            <person name="Yano M."/>
            <person name="Jiang J."/>
            <person name="Gojobori T."/>
        </authorList>
    </citation>
    <scope>NUCLEOTIDE SEQUENCE [LARGE SCALE GENOMIC DNA]</scope>
</reference>
<dbReference type="AlphaFoldDB" id="Q5QM48"/>
<organism evidence="1">
    <name type="scientific">Oryza sativa subsp. japonica</name>
    <name type="common">Rice</name>
    <dbReference type="NCBI Taxonomy" id="39947"/>
    <lineage>
        <taxon>Eukaryota</taxon>
        <taxon>Viridiplantae</taxon>
        <taxon>Streptophyta</taxon>
        <taxon>Embryophyta</taxon>
        <taxon>Tracheophyta</taxon>
        <taxon>Spermatophyta</taxon>
        <taxon>Magnoliopsida</taxon>
        <taxon>Liliopsida</taxon>
        <taxon>Poales</taxon>
        <taxon>Poaceae</taxon>
        <taxon>BOP clade</taxon>
        <taxon>Oryzoideae</taxon>
        <taxon>Oryzeae</taxon>
        <taxon>Oryzinae</taxon>
        <taxon>Oryza</taxon>
        <taxon>Oryza sativa</taxon>
    </lineage>
</organism>